<dbReference type="PANTHER" id="PTHR43451">
    <property type="entry name" value="ACETYLTRANSFERASE (GNAT) FAMILY PROTEIN"/>
    <property type="match status" value="1"/>
</dbReference>
<keyword evidence="3" id="KW-1185">Reference proteome</keyword>
<dbReference type="InterPro" id="IPR000182">
    <property type="entry name" value="GNAT_dom"/>
</dbReference>
<dbReference type="Gene3D" id="3.40.630.30">
    <property type="match status" value="1"/>
</dbReference>
<proteinExistence type="predicted"/>
<comment type="caution">
    <text evidence="2">The sequence shown here is derived from an EMBL/GenBank/DDBJ whole genome shotgun (WGS) entry which is preliminary data.</text>
</comment>
<sequence length="163" mass="18345">MLEMAEHELHLRRYVPTDAAATLRCFQRAVRGTASRDYDPEQIESWAPGDVDLDAWGRRRASAETWVAERDGEPVGFTDVDDDGYIDMMFVDPDAARTGVASALLQRIVDLANARGCAELSTNASITARPFFERHGFQIVAEQRVERRGSVLTNYRMRRPLTG</sequence>
<gene>
    <name evidence="2" type="primary">yafP</name>
    <name evidence="2" type="ORF">GCM10010979_07610</name>
</gene>
<organism evidence="2 3">
    <name type="scientific">Conyzicola nivalis</name>
    <dbReference type="NCBI Taxonomy" id="1477021"/>
    <lineage>
        <taxon>Bacteria</taxon>
        <taxon>Bacillati</taxon>
        <taxon>Actinomycetota</taxon>
        <taxon>Actinomycetes</taxon>
        <taxon>Micrococcales</taxon>
        <taxon>Microbacteriaceae</taxon>
        <taxon>Conyzicola</taxon>
    </lineage>
</organism>
<evidence type="ECO:0000313" key="2">
    <source>
        <dbReference type="EMBL" id="GGA95657.1"/>
    </source>
</evidence>
<feature type="domain" description="N-acetyltransferase" evidence="1">
    <location>
        <begin position="9"/>
        <end position="162"/>
    </location>
</feature>
<name>A0A916SG17_9MICO</name>
<reference evidence="2" key="1">
    <citation type="journal article" date="2014" name="Int. J. Syst. Evol. Microbiol.">
        <title>Complete genome sequence of Corynebacterium casei LMG S-19264T (=DSM 44701T), isolated from a smear-ripened cheese.</title>
        <authorList>
            <consortium name="US DOE Joint Genome Institute (JGI-PGF)"/>
            <person name="Walter F."/>
            <person name="Albersmeier A."/>
            <person name="Kalinowski J."/>
            <person name="Ruckert C."/>
        </authorList>
    </citation>
    <scope>NUCLEOTIDE SEQUENCE</scope>
    <source>
        <strain evidence="2">CGMCC 1.12813</strain>
    </source>
</reference>
<dbReference type="CDD" id="cd04301">
    <property type="entry name" value="NAT_SF"/>
    <property type="match status" value="1"/>
</dbReference>
<dbReference type="PANTHER" id="PTHR43451:SF1">
    <property type="entry name" value="ACETYLTRANSFERASE"/>
    <property type="match status" value="1"/>
</dbReference>
<protein>
    <submittedName>
        <fullName evidence="2">N-acetyltransferase YafP</fullName>
    </submittedName>
</protein>
<dbReference type="SUPFAM" id="SSF55729">
    <property type="entry name" value="Acyl-CoA N-acyltransferases (Nat)"/>
    <property type="match status" value="1"/>
</dbReference>
<dbReference type="InterPro" id="IPR016181">
    <property type="entry name" value="Acyl_CoA_acyltransferase"/>
</dbReference>
<dbReference type="Proteomes" id="UP000606922">
    <property type="component" value="Unassembled WGS sequence"/>
</dbReference>
<dbReference type="AlphaFoldDB" id="A0A916SG17"/>
<dbReference type="InterPro" id="IPR052564">
    <property type="entry name" value="N-acetyltrans/Recomb-assoc"/>
</dbReference>
<accession>A0A916SG17</accession>
<dbReference type="GO" id="GO:0016747">
    <property type="term" value="F:acyltransferase activity, transferring groups other than amino-acyl groups"/>
    <property type="evidence" value="ECO:0007669"/>
    <property type="project" value="InterPro"/>
</dbReference>
<dbReference type="PROSITE" id="PS51186">
    <property type="entry name" value="GNAT"/>
    <property type="match status" value="1"/>
</dbReference>
<evidence type="ECO:0000259" key="1">
    <source>
        <dbReference type="PROSITE" id="PS51186"/>
    </source>
</evidence>
<reference evidence="2" key="2">
    <citation type="submission" date="2020-09" db="EMBL/GenBank/DDBJ databases">
        <authorList>
            <person name="Sun Q."/>
            <person name="Zhou Y."/>
        </authorList>
    </citation>
    <scope>NUCLEOTIDE SEQUENCE</scope>
    <source>
        <strain evidence="2">CGMCC 1.12813</strain>
    </source>
</reference>
<evidence type="ECO:0000313" key="3">
    <source>
        <dbReference type="Proteomes" id="UP000606922"/>
    </source>
</evidence>
<dbReference type="EMBL" id="BMGB01000001">
    <property type="protein sequence ID" value="GGA95657.1"/>
    <property type="molecule type" value="Genomic_DNA"/>
</dbReference>
<dbReference type="Pfam" id="PF13673">
    <property type="entry name" value="Acetyltransf_10"/>
    <property type="match status" value="1"/>
</dbReference>